<comment type="caution">
    <text evidence="6">The sequence shown here is derived from an EMBL/GenBank/DDBJ whole genome shotgun (WGS) entry which is preliminary data.</text>
</comment>
<reference evidence="6 7" key="1">
    <citation type="submission" date="2018-08" db="EMBL/GenBank/DDBJ databases">
        <title>Sequencing the genomes of 1000 actinobacteria strains.</title>
        <authorList>
            <person name="Klenk H.-P."/>
        </authorList>
    </citation>
    <scope>NUCLEOTIDE SEQUENCE [LARGE SCALE GENOMIC DNA]</scope>
    <source>
        <strain evidence="6 7">DSM 43927</strain>
    </source>
</reference>
<name>A0A3D9T6H4_9ACTN</name>
<dbReference type="RefSeq" id="WP_116025935.1">
    <property type="nucleotide sequence ID" value="NZ_QTTT01000001.1"/>
</dbReference>
<protein>
    <submittedName>
        <fullName evidence="6">TetR family transcriptional regulator</fullName>
    </submittedName>
</protein>
<evidence type="ECO:0000256" key="2">
    <source>
        <dbReference type="ARBA" id="ARBA00023125"/>
    </source>
</evidence>
<dbReference type="EMBL" id="QTTT01000001">
    <property type="protein sequence ID" value="REF00826.1"/>
    <property type="molecule type" value="Genomic_DNA"/>
</dbReference>
<keyword evidence="3" id="KW-0804">Transcription</keyword>
<dbReference type="AlphaFoldDB" id="A0A3D9T6H4"/>
<evidence type="ECO:0000256" key="3">
    <source>
        <dbReference type="ARBA" id="ARBA00023163"/>
    </source>
</evidence>
<dbReference type="InterPro" id="IPR001647">
    <property type="entry name" value="HTH_TetR"/>
</dbReference>
<evidence type="ECO:0000313" key="7">
    <source>
        <dbReference type="Proteomes" id="UP000256661"/>
    </source>
</evidence>
<sequence>MARPAGPGREALLRAGLHVAQERGLTGMSVNAVVEAAGMSKGNFYQHFTDRRDFLRSIHRLYHDEMEERLIAVVGHLPPGRERLIQGIIAHLDLCLETRATRALLVQARTDADLFDEMRSRNDHIATLVVDDLAAVGWDPPEPVARMMVTMVGDVSLEELFDDRRRDDLRDALLRLLLREATH</sequence>
<dbReference type="OrthoDB" id="3218408at2"/>
<proteinExistence type="predicted"/>
<gene>
    <name evidence="6" type="ORF">DFJ69_6408</name>
</gene>
<evidence type="ECO:0000259" key="5">
    <source>
        <dbReference type="PROSITE" id="PS50977"/>
    </source>
</evidence>
<dbReference type="PRINTS" id="PR00455">
    <property type="entry name" value="HTHTETR"/>
</dbReference>
<dbReference type="InterPro" id="IPR009057">
    <property type="entry name" value="Homeodomain-like_sf"/>
</dbReference>
<dbReference type="Pfam" id="PF00440">
    <property type="entry name" value="TetR_N"/>
    <property type="match status" value="1"/>
</dbReference>
<accession>A0A3D9T6H4</accession>
<evidence type="ECO:0000313" key="6">
    <source>
        <dbReference type="EMBL" id="REF00826.1"/>
    </source>
</evidence>
<dbReference type="PANTHER" id="PTHR47506">
    <property type="entry name" value="TRANSCRIPTIONAL REGULATORY PROTEIN"/>
    <property type="match status" value="1"/>
</dbReference>
<keyword evidence="2 4" id="KW-0238">DNA-binding</keyword>
<dbReference type="PROSITE" id="PS50977">
    <property type="entry name" value="HTH_TETR_2"/>
    <property type="match status" value="1"/>
</dbReference>
<keyword evidence="7" id="KW-1185">Reference proteome</keyword>
<keyword evidence="1" id="KW-0805">Transcription regulation</keyword>
<feature type="domain" description="HTH tetR-type" evidence="5">
    <location>
        <begin position="6"/>
        <end position="66"/>
    </location>
</feature>
<evidence type="ECO:0000256" key="4">
    <source>
        <dbReference type="PROSITE-ProRule" id="PRU00335"/>
    </source>
</evidence>
<feature type="DNA-binding region" description="H-T-H motif" evidence="4">
    <location>
        <begin position="29"/>
        <end position="48"/>
    </location>
</feature>
<dbReference type="Gene3D" id="1.10.357.10">
    <property type="entry name" value="Tetracycline Repressor, domain 2"/>
    <property type="match status" value="1"/>
</dbReference>
<organism evidence="6 7">
    <name type="scientific">Thermomonospora umbrina</name>
    <dbReference type="NCBI Taxonomy" id="111806"/>
    <lineage>
        <taxon>Bacteria</taxon>
        <taxon>Bacillati</taxon>
        <taxon>Actinomycetota</taxon>
        <taxon>Actinomycetes</taxon>
        <taxon>Streptosporangiales</taxon>
        <taxon>Thermomonosporaceae</taxon>
        <taxon>Thermomonospora</taxon>
    </lineage>
</organism>
<dbReference type="Proteomes" id="UP000256661">
    <property type="component" value="Unassembled WGS sequence"/>
</dbReference>
<dbReference type="SUPFAM" id="SSF46689">
    <property type="entry name" value="Homeodomain-like"/>
    <property type="match status" value="1"/>
</dbReference>
<evidence type="ECO:0000256" key="1">
    <source>
        <dbReference type="ARBA" id="ARBA00023015"/>
    </source>
</evidence>
<dbReference type="GO" id="GO:0003677">
    <property type="term" value="F:DNA binding"/>
    <property type="evidence" value="ECO:0007669"/>
    <property type="project" value="UniProtKB-UniRule"/>
</dbReference>
<dbReference type="PANTHER" id="PTHR47506:SF6">
    <property type="entry name" value="HTH-TYPE TRANSCRIPTIONAL REPRESSOR NEMR"/>
    <property type="match status" value="1"/>
</dbReference>